<dbReference type="STRING" id="573570.F7310_08210"/>
<sequence>MKRDLQSWLYEYSLSHKNVVNQKIHTICVPAITFSIIGILYSISFWLALILIVLSLCFYFSLSFRYARVMSVASLIMLGVAIVIPNILLISILIFIIGWALQFYGHHLEGKKPSFLKDIQFLLIGPLWVIQKFDK</sequence>
<dbReference type="PANTHER" id="PTHR28026:SF9">
    <property type="entry name" value="2-HYDROXY-PALMITIC ACID DIOXYGENASE MPO1"/>
    <property type="match status" value="1"/>
</dbReference>
<evidence type="ECO:0000313" key="3">
    <source>
        <dbReference type="Proteomes" id="UP000184222"/>
    </source>
</evidence>
<keyword evidence="3" id="KW-1185">Reference proteome</keyword>
<accession>A0A1L4BU32</accession>
<organism evidence="2 3">
    <name type="scientific">Francisella uliginis</name>
    <dbReference type="NCBI Taxonomy" id="573570"/>
    <lineage>
        <taxon>Bacteria</taxon>
        <taxon>Pseudomonadati</taxon>
        <taxon>Pseudomonadota</taxon>
        <taxon>Gammaproteobacteria</taxon>
        <taxon>Thiotrichales</taxon>
        <taxon>Francisellaceae</taxon>
        <taxon>Francisella</taxon>
    </lineage>
</organism>
<evidence type="ECO:0000313" key="2">
    <source>
        <dbReference type="EMBL" id="API87349.1"/>
    </source>
</evidence>
<proteinExistence type="predicted"/>
<dbReference type="InterPro" id="IPR009305">
    <property type="entry name" value="Mpo1-like"/>
</dbReference>
<dbReference type="EMBL" id="CP016796">
    <property type="protein sequence ID" value="API87349.1"/>
    <property type="molecule type" value="Genomic_DNA"/>
</dbReference>
<dbReference type="KEGG" id="frx:F7310_08210"/>
<reference evidence="2 3" key="1">
    <citation type="journal article" date="2016" name="Appl. Environ. Microbiol.">
        <title>Whole genome relationships among Francisella bacteria of diverse origin define new species and provide specific regions for detection.</title>
        <authorList>
            <person name="Challacombe J.F."/>
            <person name="Petersen J.M."/>
            <person name="Gallegos-Graves V."/>
            <person name="Hodge D."/>
            <person name="Pillai S."/>
            <person name="Kuske C.R."/>
        </authorList>
    </citation>
    <scope>NUCLEOTIDE SEQUENCE [LARGE SCALE GENOMIC DNA]</scope>
    <source>
        <strain evidence="3">TX07-7310</strain>
    </source>
</reference>
<dbReference type="GO" id="GO:0046521">
    <property type="term" value="P:sphingoid catabolic process"/>
    <property type="evidence" value="ECO:0007669"/>
    <property type="project" value="TreeGrafter"/>
</dbReference>
<dbReference type="RefSeq" id="WP_072713136.1">
    <property type="nucleotide sequence ID" value="NZ_CP016796.1"/>
</dbReference>
<keyword evidence="1" id="KW-0812">Transmembrane</keyword>
<evidence type="ECO:0000256" key="1">
    <source>
        <dbReference type="SAM" id="Phobius"/>
    </source>
</evidence>
<keyword evidence="1" id="KW-1133">Transmembrane helix</keyword>
<dbReference type="GO" id="GO:0016020">
    <property type="term" value="C:membrane"/>
    <property type="evidence" value="ECO:0007669"/>
    <property type="project" value="GOC"/>
</dbReference>
<evidence type="ECO:0008006" key="4">
    <source>
        <dbReference type="Google" id="ProtNLM"/>
    </source>
</evidence>
<dbReference type="PANTHER" id="PTHR28026">
    <property type="entry name" value="DUF962 DOMAIN PROTEIN (AFU_ORTHOLOGUE AFUA_8G05310)"/>
    <property type="match status" value="1"/>
</dbReference>
<protein>
    <recommendedName>
        <fullName evidence="4">DUF962 domain-containing protein</fullName>
    </recommendedName>
</protein>
<name>A0A1L4BU32_9GAMM</name>
<feature type="transmembrane region" description="Helical" evidence="1">
    <location>
        <begin position="39"/>
        <end position="60"/>
    </location>
</feature>
<dbReference type="Proteomes" id="UP000184222">
    <property type="component" value="Chromosome"/>
</dbReference>
<feature type="transmembrane region" description="Helical" evidence="1">
    <location>
        <begin position="72"/>
        <end position="101"/>
    </location>
</feature>
<dbReference type="Pfam" id="PF06127">
    <property type="entry name" value="Mpo1-like"/>
    <property type="match status" value="2"/>
</dbReference>
<dbReference type="OrthoDB" id="5515308at2"/>
<dbReference type="AlphaFoldDB" id="A0A1L4BU32"/>
<gene>
    <name evidence="2" type="ORF">F7310_08210</name>
</gene>
<keyword evidence="1" id="KW-0472">Membrane</keyword>